<evidence type="ECO:0000256" key="2">
    <source>
        <dbReference type="SAM" id="Phobius"/>
    </source>
</evidence>
<protein>
    <recommendedName>
        <fullName evidence="5">Anti-sigma factor</fullName>
    </recommendedName>
</protein>
<feature type="compositionally biased region" description="Polar residues" evidence="1">
    <location>
        <begin position="148"/>
        <end position="160"/>
    </location>
</feature>
<keyword evidence="4" id="KW-1185">Reference proteome</keyword>
<dbReference type="Proteomes" id="UP000475545">
    <property type="component" value="Unassembled WGS sequence"/>
</dbReference>
<evidence type="ECO:0008006" key="5">
    <source>
        <dbReference type="Google" id="ProtNLM"/>
    </source>
</evidence>
<dbReference type="AlphaFoldDB" id="A0A6L7GS72"/>
<keyword evidence="2" id="KW-0472">Membrane</keyword>
<dbReference type="RefSeq" id="WP_160901595.1">
    <property type="nucleotide sequence ID" value="NZ_CP102850.1"/>
</dbReference>
<comment type="caution">
    <text evidence="3">The sequence shown here is derived from an EMBL/GenBank/DDBJ whole genome shotgun (WGS) entry which is preliminary data.</text>
</comment>
<keyword evidence="2" id="KW-0812">Transmembrane</keyword>
<name>A0A6L7GS72_9ACTN</name>
<evidence type="ECO:0000313" key="4">
    <source>
        <dbReference type="Proteomes" id="UP000475545"/>
    </source>
</evidence>
<sequence length="253" mass="25659">MVPPGADNDETSSAAQSSPYPQPPYPVDLLADLHADALPPDVAAHIRSRLTDDPHARSVLEALDRTTQDLHDAPVPPVPVPPAVDEMTRQTLDRISAEVSAGAGGTVVAPRRAHRAWRWAAVGTAGAAAVAAVAAISVAVVRSPEPSTPVQAQPSTTADQSGPGDRVTLLSVLGNHDFDPFGSEAALRQCTAANGVSADTGIVGSGQVSLQGRDNAVAILLATGVAGVFDALVVGPDCSAGNPSTISRTTIGE</sequence>
<dbReference type="EMBL" id="WMBR01000002">
    <property type="protein sequence ID" value="MXP21398.1"/>
    <property type="molecule type" value="Genomic_DNA"/>
</dbReference>
<keyword evidence="2" id="KW-1133">Transmembrane helix</keyword>
<reference evidence="3 4" key="1">
    <citation type="submission" date="2019-11" db="EMBL/GenBank/DDBJ databases">
        <title>Gordonia sp. nov., a novel actinobacterium isolated from mangrove soil in Hainan.</title>
        <authorList>
            <person name="Huang X."/>
            <person name="Xie Y."/>
            <person name="Chu X."/>
            <person name="Xiao K."/>
        </authorList>
    </citation>
    <scope>NUCLEOTIDE SEQUENCE [LARGE SCALE GENOMIC DNA]</scope>
    <source>
        <strain evidence="3 4">HNM0687</strain>
    </source>
</reference>
<evidence type="ECO:0000256" key="1">
    <source>
        <dbReference type="SAM" id="MobiDB-lite"/>
    </source>
</evidence>
<feature type="region of interest" description="Disordered" evidence="1">
    <location>
        <begin position="1"/>
        <end position="28"/>
    </location>
</feature>
<evidence type="ECO:0000313" key="3">
    <source>
        <dbReference type="EMBL" id="MXP21398.1"/>
    </source>
</evidence>
<feature type="region of interest" description="Disordered" evidence="1">
    <location>
        <begin position="144"/>
        <end position="165"/>
    </location>
</feature>
<proteinExistence type="predicted"/>
<feature type="transmembrane region" description="Helical" evidence="2">
    <location>
        <begin position="119"/>
        <end position="141"/>
    </location>
</feature>
<accession>A0A6L7GS72</accession>
<gene>
    <name evidence="3" type="ORF">GIY30_08545</name>
</gene>
<organism evidence="3 4">
    <name type="scientific">Gordonia mangrovi</name>
    <dbReference type="NCBI Taxonomy" id="2665643"/>
    <lineage>
        <taxon>Bacteria</taxon>
        <taxon>Bacillati</taxon>
        <taxon>Actinomycetota</taxon>
        <taxon>Actinomycetes</taxon>
        <taxon>Mycobacteriales</taxon>
        <taxon>Gordoniaceae</taxon>
        <taxon>Gordonia</taxon>
    </lineage>
</organism>